<evidence type="ECO:0000256" key="4">
    <source>
        <dbReference type="ARBA" id="ARBA00023159"/>
    </source>
</evidence>
<accession>A0ABQ9WK13</accession>
<evidence type="ECO:0000313" key="8">
    <source>
        <dbReference type="Proteomes" id="UP001266305"/>
    </source>
</evidence>
<dbReference type="EMBL" id="JASSZA010000001">
    <property type="protein sequence ID" value="KAK2121058.1"/>
    <property type="molecule type" value="Genomic_DNA"/>
</dbReference>
<evidence type="ECO:0000256" key="6">
    <source>
        <dbReference type="ARBA" id="ARBA00023242"/>
    </source>
</evidence>
<comment type="caution">
    <text evidence="7">The sequence shown here is derived from an EMBL/GenBank/DDBJ whole genome shotgun (WGS) entry which is preliminary data.</text>
</comment>
<comment type="subcellular location">
    <subcellularLocation>
        <location evidence="1">Nucleus</location>
    </subcellularLocation>
</comment>
<sequence length="147" mass="16348">MGRYVIRWQARWLRESYPGHRQVGTRSVMDITPAPPQVFLHEATVRLMAGASPTRTHQLLEHSLRRRTTQSSKHGEVDAWPGQRERATAILLACRHLPLSFLSSPGQRAVLLAEAARTLEKVGDRRSCNDCQQMIVKLGGGTAIAAS</sequence>
<keyword evidence="5" id="KW-0804">Transcription</keyword>
<gene>
    <name evidence="7" type="primary">SREBF2</name>
    <name evidence="7" type="ORF">P7K49_002444</name>
</gene>
<keyword evidence="4" id="KW-0010">Activator</keyword>
<keyword evidence="3" id="KW-0238">DNA-binding</keyword>
<keyword evidence="8" id="KW-1185">Reference proteome</keyword>
<dbReference type="PANTHER" id="PTHR46062:SF3">
    <property type="entry name" value="STEROL REGULATORY ELEMENT-BINDING PROTEIN 2"/>
    <property type="match status" value="1"/>
</dbReference>
<dbReference type="PANTHER" id="PTHR46062">
    <property type="entry name" value="STEROL REGULATORY ELEMENT-BINDING PROTEIN"/>
    <property type="match status" value="1"/>
</dbReference>
<evidence type="ECO:0000256" key="3">
    <source>
        <dbReference type="ARBA" id="ARBA00023125"/>
    </source>
</evidence>
<keyword evidence="2" id="KW-0805">Transcription regulation</keyword>
<organism evidence="7 8">
    <name type="scientific">Saguinus oedipus</name>
    <name type="common">Cotton-top tamarin</name>
    <name type="synonym">Oedipomidas oedipus</name>
    <dbReference type="NCBI Taxonomy" id="9490"/>
    <lineage>
        <taxon>Eukaryota</taxon>
        <taxon>Metazoa</taxon>
        <taxon>Chordata</taxon>
        <taxon>Craniata</taxon>
        <taxon>Vertebrata</taxon>
        <taxon>Euteleostomi</taxon>
        <taxon>Mammalia</taxon>
        <taxon>Eutheria</taxon>
        <taxon>Euarchontoglires</taxon>
        <taxon>Primates</taxon>
        <taxon>Haplorrhini</taxon>
        <taxon>Platyrrhini</taxon>
        <taxon>Cebidae</taxon>
        <taxon>Callitrichinae</taxon>
        <taxon>Saguinus</taxon>
    </lineage>
</organism>
<name>A0ABQ9WK13_SAGOE</name>
<dbReference type="Proteomes" id="UP001266305">
    <property type="component" value="Unassembled WGS sequence"/>
</dbReference>
<proteinExistence type="predicted"/>
<keyword evidence="6" id="KW-0539">Nucleus</keyword>
<reference evidence="7 8" key="1">
    <citation type="submission" date="2023-05" db="EMBL/GenBank/DDBJ databases">
        <title>B98-5 Cell Line De Novo Hybrid Assembly: An Optical Mapping Approach.</title>
        <authorList>
            <person name="Kananen K."/>
            <person name="Auerbach J.A."/>
            <person name="Kautto E."/>
            <person name="Blachly J.S."/>
        </authorList>
    </citation>
    <scope>NUCLEOTIDE SEQUENCE [LARGE SCALE GENOMIC DNA]</scope>
    <source>
        <strain evidence="7">B95-8</strain>
        <tissue evidence="7">Cell line</tissue>
    </source>
</reference>
<evidence type="ECO:0000256" key="5">
    <source>
        <dbReference type="ARBA" id="ARBA00023163"/>
    </source>
</evidence>
<evidence type="ECO:0000256" key="1">
    <source>
        <dbReference type="ARBA" id="ARBA00004123"/>
    </source>
</evidence>
<evidence type="ECO:0000313" key="7">
    <source>
        <dbReference type="EMBL" id="KAK2121058.1"/>
    </source>
</evidence>
<evidence type="ECO:0000256" key="2">
    <source>
        <dbReference type="ARBA" id="ARBA00023015"/>
    </source>
</evidence>
<protein>
    <submittedName>
        <fullName evidence="7">Sterol regulatory element-binding protein 2</fullName>
    </submittedName>
</protein>